<keyword evidence="1" id="KW-0175">Coiled coil</keyword>
<dbReference type="PANTHER" id="PTHR48251:SF1">
    <property type="entry name" value="COILED-COIL DOMAIN-CONTAINING PROTEIN 160"/>
    <property type="match status" value="1"/>
</dbReference>
<dbReference type="Proteomes" id="UP000694400">
    <property type="component" value="Chromosome 11"/>
</dbReference>
<organism evidence="2 3">
    <name type="scientific">Anas platyrhynchos</name>
    <name type="common">Mallard</name>
    <name type="synonym">Anas boschas</name>
    <dbReference type="NCBI Taxonomy" id="8839"/>
    <lineage>
        <taxon>Eukaryota</taxon>
        <taxon>Metazoa</taxon>
        <taxon>Chordata</taxon>
        <taxon>Craniata</taxon>
        <taxon>Vertebrata</taxon>
        <taxon>Euteleostomi</taxon>
        <taxon>Archelosauria</taxon>
        <taxon>Archosauria</taxon>
        <taxon>Dinosauria</taxon>
        <taxon>Saurischia</taxon>
        <taxon>Theropoda</taxon>
        <taxon>Coelurosauria</taxon>
        <taxon>Aves</taxon>
        <taxon>Neognathae</taxon>
        <taxon>Galloanserae</taxon>
        <taxon>Anseriformes</taxon>
        <taxon>Anatidae</taxon>
        <taxon>Anatinae</taxon>
        <taxon>Anas</taxon>
    </lineage>
</organism>
<feature type="coiled-coil region" evidence="1">
    <location>
        <begin position="189"/>
        <end position="216"/>
    </location>
</feature>
<reference evidence="2" key="1">
    <citation type="submission" date="2019-08" db="EMBL/GenBank/DDBJ databases">
        <title>Three high-quality genomes provides insights into domestication of ducks.</title>
        <authorList>
            <person name="Hou Z.C."/>
            <person name="Zhu F."/>
            <person name="Yin Z.T."/>
            <person name="Zhang F."/>
        </authorList>
    </citation>
    <scope>NUCLEOTIDE SEQUENCE [LARGE SCALE GENOMIC DNA]</scope>
</reference>
<sequence>KFARFLTFISPNCNALDFFSRANQSESLTVEKLALERAKRGGEIYNMAITRILEERKKSFKRKEWFSKLIVQEYEPQLVGAKINISKEETDRDSACCGAGNLDVGAEESLKETEGHCAWNARELATRNAADRLGRSLRNSSVLLSVALLQLKTMRQNLQIGFENAEQDQLIAKKKKKKKRRRRKVHCKTAQLKQDLREKSGNLRRFNEELLQAKGETINLNPKSKDLQQDSNEVEVATSKLKAAKLLHAWNPKAFELLAKHLPAPPRGDALGAFGVNILGSEGLRGTP</sequence>
<name>A0A8B9T7A1_ANAPL</name>
<accession>A0A8B9T7A1</accession>
<evidence type="ECO:0000256" key="1">
    <source>
        <dbReference type="SAM" id="Coils"/>
    </source>
</evidence>
<dbReference type="PANTHER" id="PTHR48251">
    <property type="entry name" value="COILED-COIL DOMAIN-CONTAINING PROTEIN 160"/>
    <property type="match status" value="1"/>
</dbReference>
<reference evidence="2" key="3">
    <citation type="submission" date="2025-09" db="UniProtKB">
        <authorList>
            <consortium name="Ensembl"/>
        </authorList>
    </citation>
    <scope>IDENTIFICATION</scope>
</reference>
<proteinExistence type="predicted"/>
<dbReference type="AlphaFoldDB" id="A0A8B9T7A1"/>
<evidence type="ECO:0000313" key="3">
    <source>
        <dbReference type="Proteomes" id="UP000694400"/>
    </source>
</evidence>
<protein>
    <submittedName>
        <fullName evidence="2">Uncharacterized protein</fullName>
    </submittedName>
</protein>
<reference evidence="2" key="2">
    <citation type="submission" date="2025-08" db="UniProtKB">
        <authorList>
            <consortium name="Ensembl"/>
        </authorList>
    </citation>
    <scope>IDENTIFICATION</scope>
</reference>
<dbReference type="Ensembl" id="ENSAPLT00020018347.1">
    <property type="protein sequence ID" value="ENSAPLP00020016989.1"/>
    <property type="gene ID" value="ENSAPLG00020012198.1"/>
</dbReference>
<evidence type="ECO:0000313" key="2">
    <source>
        <dbReference type="Ensembl" id="ENSAPLP00020016989.1"/>
    </source>
</evidence>